<evidence type="ECO:0000256" key="13">
    <source>
        <dbReference type="ARBA" id="ARBA00023125"/>
    </source>
</evidence>
<dbReference type="SUPFAM" id="SSF53098">
    <property type="entry name" value="Ribonuclease H-like"/>
    <property type="match status" value="1"/>
</dbReference>
<evidence type="ECO:0000256" key="9">
    <source>
        <dbReference type="ARBA" id="ARBA00022842"/>
    </source>
</evidence>
<evidence type="ECO:0000256" key="6">
    <source>
        <dbReference type="ARBA" id="ARBA00022750"/>
    </source>
</evidence>
<dbReference type="InterPro" id="IPR036397">
    <property type="entry name" value="RNaseH_sf"/>
</dbReference>
<accession>A0ABQ5HUQ0</accession>
<dbReference type="InterPro" id="IPR012337">
    <property type="entry name" value="RNaseH-like_sf"/>
</dbReference>
<keyword evidence="2" id="KW-0808">Transferase</keyword>
<evidence type="ECO:0000313" key="16">
    <source>
        <dbReference type="EMBL" id="GJT91570.1"/>
    </source>
</evidence>
<evidence type="ECO:0000256" key="7">
    <source>
        <dbReference type="ARBA" id="ARBA00022759"/>
    </source>
</evidence>
<comment type="caution">
    <text evidence="16">The sequence shown here is derived from an EMBL/GenBank/DDBJ whole genome shotgun (WGS) entry which is preliminary data.</text>
</comment>
<dbReference type="SUPFAM" id="SSF56672">
    <property type="entry name" value="DNA/RNA polymerases"/>
    <property type="match status" value="1"/>
</dbReference>
<dbReference type="Pfam" id="PF24626">
    <property type="entry name" value="SH3_Tf2-1"/>
    <property type="match status" value="1"/>
</dbReference>
<dbReference type="PROSITE" id="PS50994">
    <property type="entry name" value="INTEGRASE"/>
    <property type="match status" value="1"/>
</dbReference>
<dbReference type="InterPro" id="IPR041373">
    <property type="entry name" value="RT_RNaseH"/>
</dbReference>
<evidence type="ECO:0000256" key="2">
    <source>
        <dbReference type="ARBA" id="ARBA00022679"/>
    </source>
</evidence>
<sequence length="565" mass="64950">MALERWRGYLLDMHFIIKTDHFSLKYLLDQRITIPTQMKWLPKLIRYDYEVVYKKGSENGAADALSKLGNASELLSMFVSSITTDLMQRVKDIWTTDTAVLDIITTLQAGQPTKKHYSWTKDALLKKGKIMVGQDANLKTKLLQYFYESTIGGHSGVKVTSHKLCSLFYWKGMRKQVKKFVRECLVCQKCKPDLSAYPGLLQPLPIPNTIWSQIFMDFIEGIPKSQGKDVIMVVVDRLSKYAHFIGLSHPFTAAYIAQVFLDSIYKLHGLPESIVSDRDKVFISAFWKELFKVLKVKLLMSTAYHTQTDGQTEVVNRCLEGYLRCMTGEHPKEWSKWLPLAELWYNTNFHTSINTTPFEVVYGQTPPIHVPYIGGLSKVEAVDRSLLARENVIKMLKFHLQRSQNRMKQQADKSRTERQFEVGDMVFLKLQPHRQVTIRQGKQHKFSQKFYGPFEIIAKVGQVAYKLKLPAQAQIHDVFHISQLKKDRGPLVPMDSVMLPQCDKEGTLLKQPLKLLDRRIAGKGNRVVVYVVYGLVQWSNGTTEDASWEDLERLVKDFPAFDVSS</sequence>
<dbReference type="InterPro" id="IPR050951">
    <property type="entry name" value="Retrovirus_Pol_polyprotein"/>
</dbReference>
<keyword evidence="3" id="KW-0548">Nucleotidyltransferase</keyword>
<evidence type="ECO:0000256" key="4">
    <source>
        <dbReference type="ARBA" id="ARBA00022722"/>
    </source>
</evidence>
<evidence type="ECO:0000256" key="5">
    <source>
        <dbReference type="ARBA" id="ARBA00022723"/>
    </source>
</evidence>
<keyword evidence="4" id="KW-0540">Nuclease</keyword>
<dbReference type="Proteomes" id="UP001151760">
    <property type="component" value="Unassembled WGS sequence"/>
</dbReference>
<dbReference type="PANTHER" id="PTHR37984:SF5">
    <property type="entry name" value="PROTEIN NYNRIN-LIKE"/>
    <property type="match status" value="1"/>
</dbReference>
<dbReference type="Pfam" id="PF17921">
    <property type="entry name" value="Integrase_H2C2"/>
    <property type="match status" value="1"/>
</dbReference>
<dbReference type="PANTHER" id="PTHR37984">
    <property type="entry name" value="PROTEIN CBG26694"/>
    <property type="match status" value="1"/>
</dbReference>
<evidence type="ECO:0000256" key="14">
    <source>
        <dbReference type="ARBA" id="ARBA00023172"/>
    </source>
</evidence>
<evidence type="ECO:0000256" key="3">
    <source>
        <dbReference type="ARBA" id="ARBA00022695"/>
    </source>
</evidence>
<dbReference type="InterPro" id="IPR041588">
    <property type="entry name" value="Integrase_H2C2"/>
</dbReference>
<keyword evidence="12" id="KW-0239">DNA-directed DNA polymerase</keyword>
<reference evidence="16" key="2">
    <citation type="submission" date="2022-01" db="EMBL/GenBank/DDBJ databases">
        <authorList>
            <person name="Yamashiro T."/>
            <person name="Shiraishi A."/>
            <person name="Satake H."/>
            <person name="Nakayama K."/>
        </authorList>
    </citation>
    <scope>NUCLEOTIDE SEQUENCE</scope>
</reference>
<protein>
    <submittedName>
        <fullName evidence="16">Retrotransposon-related protein</fullName>
    </submittedName>
</protein>
<reference evidence="16" key="1">
    <citation type="journal article" date="2022" name="Int. J. Mol. Sci.">
        <title>Draft Genome of Tanacetum Coccineum: Genomic Comparison of Closely Related Tanacetum-Family Plants.</title>
        <authorList>
            <person name="Yamashiro T."/>
            <person name="Shiraishi A."/>
            <person name="Nakayama K."/>
            <person name="Satake H."/>
        </authorList>
    </citation>
    <scope>NUCLEOTIDE SEQUENCE</scope>
</reference>
<evidence type="ECO:0000259" key="15">
    <source>
        <dbReference type="PROSITE" id="PS50994"/>
    </source>
</evidence>
<keyword evidence="6" id="KW-0064">Aspartyl protease</keyword>
<proteinExistence type="predicted"/>
<dbReference type="Pfam" id="PF17917">
    <property type="entry name" value="RT_RNaseH"/>
    <property type="match status" value="1"/>
</dbReference>
<keyword evidence="14" id="KW-0233">DNA recombination</keyword>
<keyword evidence="13" id="KW-0238">DNA-binding</keyword>
<evidence type="ECO:0000256" key="10">
    <source>
        <dbReference type="ARBA" id="ARBA00022908"/>
    </source>
</evidence>
<keyword evidence="11" id="KW-0695">RNA-directed DNA polymerase</keyword>
<dbReference type="InterPro" id="IPR056924">
    <property type="entry name" value="SH3_Tf2-1"/>
</dbReference>
<evidence type="ECO:0000256" key="1">
    <source>
        <dbReference type="ARBA" id="ARBA00022670"/>
    </source>
</evidence>
<keyword evidence="5" id="KW-0479">Metal-binding</keyword>
<dbReference type="Gene3D" id="1.10.340.70">
    <property type="match status" value="1"/>
</dbReference>
<evidence type="ECO:0000256" key="8">
    <source>
        <dbReference type="ARBA" id="ARBA00022801"/>
    </source>
</evidence>
<keyword evidence="17" id="KW-1185">Reference proteome</keyword>
<keyword evidence="1" id="KW-0645">Protease</keyword>
<evidence type="ECO:0000256" key="11">
    <source>
        <dbReference type="ARBA" id="ARBA00022918"/>
    </source>
</evidence>
<keyword evidence="10" id="KW-0229">DNA integration</keyword>
<keyword evidence="7" id="KW-0255">Endonuclease</keyword>
<dbReference type="InterPro" id="IPR043502">
    <property type="entry name" value="DNA/RNA_pol_sf"/>
</dbReference>
<dbReference type="InterPro" id="IPR001584">
    <property type="entry name" value="Integrase_cat-core"/>
</dbReference>
<gene>
    <name evidence="16" type="ORF">Tco_1080415</name>
</gene>
<organism evidence="16 17">
    <name type="scientific">Tanacetum coccineum</name>
    <dbReference type="NCBI Taxonomy" id="301880"/>
    <lineage>
        <taxon>Eukaryota</taxon>
        <taxon>Viridiplantae</taxon>
        <taxon>Streptophyta</taxon>
        <taxon>Embryophyta</taxon>
        <taxon>Tracheophyta</taxon>
        <taxon>Spermatophyta</taxon>
        <taxon>Magnoliopsida</taxon>
        <taxon>eudicotyledons</taxon>
        <taxon>Gunneridae</taxon>
        <taxon>Pentapetalae</taxon>
        <taxon>asterids</taxon>
        <taxon>campanulids</taxon>
        <taxon>Asterales</taxon>
        <taxon>Asteraceae</taxon>
        <taxon>Asteroideae</taxon>
        <taxon>Anthemideae</taxon>
        <taxon>Anthemidinae</taxon>
        <taxon>Tanacetum</taxon>
    </lineage>
</organism>
<name>A0ABQ5HUQ0_9ASTR</name>
<evidence type="ECO:0000256" key="12">
    <source>
        <dbReference type="ARBA" id="ARBA00022932"/>
    </source>
</evidence>
<dbReference type="Gene3D" id="3.30.420.10">
    <property type="entry name" value="Ribonuclease H-like superfamily/Ribonuclease H"/>
    <property type="match status" value="1"/>
</dbReference>
<evidence type="ECO:0000313" key="17">
    <source>
        <dbReference type="Proteomes" id="UP001151760"/>
    </source>
</evidence>
<keyword evidence="8" id="KW-0378">Hydrolase</keyword>
<feature type="domain" description="Integrase catalytic" evidence="15">
    <location>
        <begin position="201"/>
        <end position="365"/>
    </location>
</feature>
<dbReference type="EMBL" id="BQNB010020030">
    <property type="protein sequence ID" value="GJT91570.1"/>
    <property type="molecule type" value="Genomic_DNA"/>
</dbReference>
<keyword evidence="9" id="KW-0460">Magnesium</keyword>